<dbReference type="Proteomes" id="UP000277294">
    <property type="component" value="Unassembled WGS sequence"/>
</dbReference>
<dbReference type="PROSITE" id="PS51007">
    <property type="entry name" value="CYTC"/>
    <property type="match status" value="2"/>
</dbReference>
<sequence length="292" mass="31288">MPRCPRGGCCCRAGCDTLPRPATRREGYTGAVDTHFTDAAPGVAAFDNTMPLANKHKYKIMGALAALAVSAPLAAQQPERLEPGTMAGRMAACTACHGSQGRAGPDGYYPRIAGKPADYLYNQLVYFRDGRRQYRPMQHLLEFMSDDYLRQIADWFSEQHPPYAAPVPSRLPAATLERGRQLVMQGDSGRKLPACVACHGEALNGVRPAVPALLGLPHDYIGSQFGAWTNGLRHAIGPDCMADIARRMTPEDVSAVAGWLSSQSVRSAAPADKLPAPMPMACGSQAVVEGQP</sequence>
<proteinExistence type="predicted"/>
<accession>A0A3P4B3C8</accession>
<dbReference type="GO" id="GO:0046872">
    <property type="term" value="F:metal ion binding"/>
    <property type="evidence" value="ECO:0007669"/>
    <property type="project" value="UniProtKB-KW"/>
</dbReference>
<reference evidence="6 7" key="1">
    <citation type="submission" date="2018-10" db="EMBL/GenBank/DDBJ databases">
        <authorList>
            <person name="Criscuolo A."/>
        </authorList>
    </citation>
    <scope>NUCLEOTIDE SEQUENCE [LARGE SCALE GENOMIC DNA]</scope>
    <source>
        <strain evidence="6">DnA1</strain>
    </source>
</reference>
<evidence type="ECO:0000313" key="7">
    <source>
        <dbReference type="Proteomes" id="UP000277294"/>
    </source>
</evidence>
<name>A0A3P4B3C8_9BURK</name>
<feature type="domain" description="Cytochrome c" evidence="5">
    <location>
        <begin position="37"/>
        <end position="160"/>
    </location>
</feature>
<dbReference type="SUPFAM" id="SSF46626">
    <property type="entry name" value="Cytochrome c"/>
    <property type="match status" value="2"/>
</dbReference>
<dbReference type="InterPro" id="IPR036909">
    <property type="entry name" value="Cyt_c-like_dom_sf"/>
</dbReference>
<dbReference type="PANTHER" id="PTHR33751:SF11">
    <property type="entry name" value="BLL4483 PROTEIN"/>
    <property type="match status" value="1"/>
</dbReference>
<evidence type="ECO:0000313" key="6">
    <source>
        <dbReference type="EMBL" id="VCU70804.1"/>
    </source>
</evidence>
<dbReference type="InterPro" id="IPR009056">
    <property type="entry name" value="Cyt_c-like_dom"/>
</dbReference>
<keyword evidence="2 4" id="KW-0479">Metal-binding</keyword>
<organism evidence="6 7">
    <name type="scientific">Pigmentiphaga humi</name>
    <dbReference type="NCBI Taxonomy" id="2478468"/>
    <lineage>
        <taxon>Bacteria</taxon>
        <taxon>Pseudomonadati</taxon>
        <taxon>Pseudomonadota</taxon>
        <taxon>Betaproteobacteria</taxon>
        <taxon>Burkholderiales</taxon>
        <taxon>Alcaligenaceae</taxon>
        <taxon>Pigmentiphaga</taxon>
    </lineage>
</organism>
<feature type="domain" description="Cytochrome c" evidence="5">
    <location>
        <begin position="174"/>
        <end position="264"/>
    </location>
</feature>
<gene>
    <name evidence="6" type="primary">cc4_2</name>
    <name evidence="6" type="ORF">PIGHUM_02882</name>
</gene>
<keyword evidence="7" id="KW-1185">Reference proteome</keyword>
<evidence type="ECO:0000259" key="5">
    <source>
        <dbReference type="PROSITE" id="PS51007"/>
    </source>
</evidence>
<evidence type="ECO:0000256" key="1">
    <source>
        <dbReference type="ARBA" id="ARBA00022617"/>
    </source>
</evidence>
<dbReference type="GO" id="GO:0020037">
    <property type="term" value="F:heme binding"/>
    <property type="evidence" value="ECO:0007669"/>
    <property type="project" value="InterPro"/>
</dbReference>
<evidence type="ECO:0000256" key="2">
    <source>
        <dbReference type="ARBA" id="ARBA00022723"/>
    </source>
</evidence>
<dbReference type="Gene3D" id="1.10.760.10">
    <property type="entry name" value="Cytochrome c-like domain"/>
    <property type="match status" value="2"/>
</dbReference>
<dbReference type="InterPro" id="IPR050597">
    <property type="entry name" value="Cytochrome_c_Oxidase_Subunit"/>
</dbReference>
<keyword evidence="1 4" id="KW-0349">Heme</keyword>
<protein>
    <submittedName>
        <fullName evidence="6">Cytochrome c4</fullName>
    </submittedName>
</protein>
<dbReference type="AlphaFoldDB" id="A0A3P4B3C8"/>
<evidence type="ECO:0000256" key="4">
    <source>
        <dbReference type="PROSITE-ProRule" id="PRU00433"/>
    </source>
</evidence>
<dbReference type="GO" id="GO:0009055">
    <property type="term" value="F:electron transfer activity"/>
    <property type="evidence" value="ECO:0007669"/>
    <property type="project" value="InterPro"/>
</dbReference>
<dbReference type="PANTHER" id="PTHR33751">
    <property type="entry name" value="CBB3-TYPE CYTOCHROME C OXIDASE SUBUNIT FIXP"/>
    <property type="match status" value="1"/>
</dbReference>
<dbReference type="EMBL" id="UWPJ01000023">
    <property type="protein sequence ID" value="VCU70804.1"/>
    <property type="molecule type" value="Genomic_DNA"/>
</dbReference>
<keyword evidence="3 4" id="KW-0408">Iron</keyword>
<evidence type="ECO:0000256" key="3">
    <source>
        <dbReference type="ARBA" id="ARBA00023004"/>
    </source>
</evidence>